<keyword evidence="4" id="KW-1185">Reference proteome</keyword>
<dbReference type="PROSITE" id="PS51208">
    <property type="entry name" value="AUTOTRANSPORTER"/>
    <property type="match status" value="1"/>
</dbReference>
<evidence type="ECO:0000313" key="3">
    <source>
        <dbReference type="EMBL" id="TWI01692.1"/>
    </source>
</evidence>
<reference evidence="3 4" key="1">
    <citation type="journal article" date="2015" name="Stand. Genomic Sci.">
        <title>Genomic Encyclopedia of Bacterial and Archaeal Type Strains, Phase III: the genomes of soil and plant-associated and newly described type strains.</title>
        <authorList>
            <person name="Whitman W.B."/>
            <person name="Woyke T."/>
            <person name="Klenk H.P."/>
            <person name="Zhou Y."/>
            <person name="Lilburn T.G."/>
            <person name="Beck B.J."/>
            <person name="De Vos P."/>
            <person name="Vandamme P."/>
            <person name="Eisen J.A."/>
            <person name="Garrity G."/>
            <person name="Hugenholtz P."/>
            <person name="Kyrpides N.C."/>
        </authorList>
    </citation>
    <scope>NUCLEOTIDE SEQUENCE [LARGE SCALE GENOMIC DNA]</scope>
    <source>
        <strain evidence="3 4">CGMCC 1.10821</strain>
    </source>
</reference>
<dbReference type="InterPro" id="IPR011050">
    <property type="entry name" value="Pectin_lyase_fold/virulence"/>
</dbReference>
<dbReference type="OrthoDB" id="6012342at2"/>
<name>A0A562L241_9GAMM</name>
<evidence type="ECO:0000256" key="1">
    <source>
        <dbReference type="SAM" id="SignalP"/>
    </source>
</evidence>
<protein>
    <recommendedName>
        <fullName evidence="2">Autotransporter domain-containing protein</fullName>
    </recommendedName>
</protein>
<proteinExistence type="predicted"/>
<sequence>MRGSRKSHTIHVAPITRAIRAALTASAIALVGTGAVQAGDCGNLAQAQLIRCAAPDSASAPVVDLTTIAGGHAPSSVVSGQAIAAGTQPLQTLNITVVNNGTIGESGSGDVIGINADYAGAELSVVNNGEIYAESVDGIADGIFAYGADVTVNNSLQGVIEANGYTWAAGIEAQGDSVTVNNVGSISANATAYDTVNGIYGHAYGIYAAGGGDDGVVVNNRGSIEVSGPYATGIYAYGGGAGGITVTNRGDITATADNGFATGIKAVTNVEGSDIDVANRGSIEATGMNGASGIVAVASGTGSSASVNNTGDIYAATTVYYSTAEGIVASADGDASIRNSGTITVGYGDYAYGALAMSFAGDADVRNTGDITVNGGLSGYGVLAASQNGYADVSNAGSITVDSSFGTAAGINASSLAGSTVDNSGAITATANKYAFGVLANTSQGDTVVDNSGSISTDGKYSFGVLAQSGDGNATLYNSGAIAAVGKYAYGTTVASNYGDAAIFNAEDGSLSAYSGDLLAVGAFANANNDGNASIDNAGSISASGAGYAQLAYGAVVQVDAGDALVTNSGDISADNSYGSARGVIVRSSAGGDATVDNDGNIIVTATGTGEYLASDAIGVYVYVPGGTATVNNTGSIAVSSASGLADGVFAAGAVANVDNSGSISADGYTWGAGIEAQGDDAASVTNTGDISASATAYVVADPEAGTEGIYGHAYGIYASGGDGGVMVDNQGSIAATGPYATGVYAYGGGIGGAQVSNSGDITATADNGFATGIKAVTSVEYSDIAIENTESGSIVATGMNGASGIVALATGTGSSGTVENAGSIYAATTVYYSSAEGIVVSADGDANIGNSGTITIGYGDYAYGGLALAFAGDANVDNSGSVVVNGGFDAVGFAAASQNGYTNVTNDGMIETYARFGDAIGIDASSLAGTHVQNNGDIIATANKYAIGVLANTSQGDTVVENSGSISTDGKYSFGVLAQSGDGDATVYNTGLLAASGKYSYGALASSNYGDALISNAEGGSLSSYSGDLLAVGAFANANNDGNATIDNAGSIDAFGSGYAQIAYGAVVQVDAGDALVTNSGDITAENTYGAARGVIVRSSAGGDVGVDNSGSISAIATGSGVYEGYYGTYTINTDVIGVYAYAPGATATVTNSGAITVSTEAGLADGIFASGAAAYVDNSGSITADGYTWGAGIEAQGDDLAWVDNSGDISASAIAYAPADPEAGTEAVYGHAYGIYASGGDGGVYVRNTGTIAAVGPYATGIHSYGSGIGGIFVDNRGDVAATADNGIASGINAVTVAPGSDVEIANRGNIDASGYNAASGISVLAGGEDSGIEVSNAGSISAIASPDYKYGNAVGVAASGDGDVSIRNTAAGSIYASGAYAYGVLSLAFAGDSDVVNAGDITSNSTGSFYAFSYGVVSSSQNGTASATNTGSISATAGGLISVARGIDASGVDADVVNRGTIETDGKYSRGINAVASAGDVAVRNQGSIYASGKYTYGVAGISTDGDVRITNTADGVVDAYTSGAVAVGLLGISTYDDVEIVNAGSIASHGDYAGLSAGVYASSDNNDVSVINRGTIDASSLYGNAFGVLANIGSDDELSIDNRGDIFATSSAANAVGIDGSAEGGGDAVLRNRATIEATTSVGDAIGISGTAGGGGELTLANTANGSITATSVDGDAIGLYGVLTGSDVTVNNAGSITVSSTNGAADAIRIVDGAPLAPVNATIVNSGSITGAIVTGGGNDVISNLRGGVWQLAGTASNFGAGNNRFSNAGTIRVSGASTIDMTDGSAAALSAALAQPKGEASFSNNGVIDFLDGAADDSLTITGGFGGRGDINLDVGLSKQVNDQLFVQGGVGKGTLQRVNVMLLDGLPKSSDVGTELQLVHVSGGTSPSAFVAGKVLGISPRDFLSMGMNLSNQPDTTAAADGNGSSYLLSVETYVSGLNAAGVLASSAVLGVDSLMTSTIGNWRDRNYSLAAAGRQPALNNINLWVRGFRDESGMSPDHLSGNFGQLSNSRLSQDNYGTEMGVEYQALNGFRFGTLFAKSEGKQYLVDEHGMDTIRGNTLGLYGTWVSPLGFYVDASWRSMQFETNIDSIGGRQRSDGNATTTNLEAGYTWGLANGLNIEPQLRYTDTSIDGMSITGDQATFESQDAKWRRAHAGVSLSKTFGSASAWRWTPYSEFGVVRTFEGIANYAINDDFFGNVMTEGTSALVKFGLGAQKGRLSWNGGLNWMDGAGFDDAVGGQVSLQYAW</sequence>
<dbReference type="SUPFAM" id="SSF103515">
    <property type="entry name" value="Autotransporter"/>
    <property type="match status" value="1"/>
</dbReference>
<feature type="chain" id="PRO_5022089483" description="Autotransporter domain-containing protein" evidence="1">
    <location>
        <begin position="39"/>
        <end position="2253"/>
    </location>
</feature>
<dbReference type="SMART" id="SM00869">
    <property type="entry name" value="Autotransporter"/>
    <property type="match status" value="1"/>
</dbReference>
<accession>A0A562L241</accession>
<comment type="caution">
    <text evidence="3">The sequence shown here is derived from an EMBL/GenBank/DDBJ whole genome shotgun (WGS) entry which is preliminary data.</text>
</comment>
<dbReference type="InterPro" id="IPR036709">
    <property type="entry name" value="Autotransporte_beta_dom_sf"/>
</dbReference>
<dbReference type="Proteomes" id="UP000315167">
    <property type="component" value="Unassembled WGS sequence"/>
</dbReference>
<keyword evidence="1" id="KW-0732">Signal</keyword>
<evidence type="ECO:0000313" key="4">
    <source>
        <dbReference type="Proteomes" id="UP000315167"/>
    </source>
</evidence>
<dbReference type="RefSeq" id="WP_144899749.1">
    <property type="nucleotide sequence ID" value="NZ_VLKN01000005.1"/>
</dbReference>
<dbReference type="EMBL" id="VLKN01000005">
    <property type="protein sequence ID" value="TWI01692.1"/>
    <property type="molecule type" value="Genomic_DNA"/>
</dbReference>
<evidence type="ECO:0000259" key="2">
    <source>
        <dbReference type="PROSITE" id="PS51208"/>
    </source>
</evidence>
<organism evidence="3 4">
    <name type="scientific">Luteimonas cucumeris</name>
    <dbReference type="NCBI Taxonomy" id="985012"/>
    <lineage>
        <taxon>Bacteria</taxon>
        <taxon>Pseudomonadati</taxon>
        <taxon>Pseudomonadota</taxon>
        <taxon>Gammaproteobacteria</taxon>
        <taxon>Lysobacterales</taxon>
        <taxon>Lysobacteraceae</taxon>
        <taxon>Luteimonas</taxon>
    </lineage>
</organism>
<dbReference type="SUPFAM" id="SSF51126">
    <property type="entry name" value="Pectin lyase-like"/>
    <property type="match status" value="1"/>
</dbReference>
<feature type="domain" description="Autotransporter" evidence="2">
    <location>
        <begin position="1984"/>
        <end position="2253"/>
    </location>
</feature>
<dbReference type="InterPro" id="IPR005546">
    <property type="entry name" value="Autotransporte_beta"/>
</dbReference>
<feature type="signal peptide" evidence="1">
    <location>
        <begin position="1"/>
        <end position="38"/>
    </location>
</feature>
<gene>
    <name evidence="3" type="ORF">IP90_02251</name>
</gene>